<organism evidence="6 7">
    <name type="scientific">Coleophoma crateriformis</name>
    <dbReference type="NCBI Taxonomy" id="565419"/>
    <lineage>
        <taxon>Eukaryota</taxon>
        <taxon>Fungi</taxon>
        <taxon>Dikarya</taxon>
        <taxon>Ascomycota</taxon>
        <taxon>Pezizomycotina</taxon>
        <taxon>Leotiomycetes</taxon>
        <taxon>Helotiales</taxon>
        <taxon>Dermateaceae</taxon>
        <taxon>Coleophoma</taxon>
    </lineage>
</organism>
<protein>
    <recommendedName>
        <fullName evidence="5">Enoyl reductase (ER) domain-containing protein</fullName>
    </recommendedName>
</protein>
<dbReference type="PANTHER" id="PTHR45348">
    <property type="entry name" value="HYPOTHETICAL OXIDOREDUCTASE (EUROFUNG)"/>
    <property type="match status" value="1"/>
</dbReference>
<name>A0A3D8SI73_9HELO</name>
<evidence type="ECO:0000313" key="6">
    <source>
        <dbReference type="EMBL" id="RDW86027.1"/>
    </source>
</evidence>
<dbReference type="EMBL" id="PDLN01000005">
    <property type="protein sequence ID" value="RDW86027.1"/>
    <property type="molecule type" value="Genomic_DNA"/>
</dbReference>
<evidence type="ECO:0000259" key="5">
    <source>
        <dbReference type="SMART" id="SM00829"/>
    </source>
</evidence>
<dbReference type="InterPro" id="IPR047122">
    <property type="entry name" value="Trans-enoyl_RdTase-like"/>
</dbReference>
<evidence type="ECO:0000313" key="7">
    <source>
        <dbReference type="Proteomes" id="UP000256328"/>
    </source>
</evidence>
<feature type="domain" description="Enoyl reductase (ER)" evidence="5">
    <location>
        <begin position="40"/>
        <end position="395"/>
    </location>
</feature>
<evidence type="ECO:0000256" key="2">
    <source>
        <dbReference type="ARBA" id="ARBA00022741"/>
    </source>
</evidence>
<proteinExistence type="inferred from homology"/>
<dbReference type="Proteomes" id="UP000256328">
    <property type="component" value="Unassembled WGS sequence"/>
</dbReference>
<dbReference type="GO" id="GO:0016651">
    <property type="term" value="F:oxidoreductase activity, acting on NAD(P)H"/>
    <property type="evidence" value="ECO:0007669"/>
    <property type="project" value="InterPro"/>
</dbReference>
<comment type="similarity">
    <text evidence="1">Belongs to the zinc-containing alcohol dehydrogenase family.</text>
</comment>
<accession>A0A3D8SI73</accession>
<dbReference type="InterPro" id="IPR036291">
    <property type="entry name" value="NAD(P)-bd_dom_sf"/>
</dbReference>
<dbReference type="Gene3D" id="3.90.180.10">
    <property type="entry name" value="Medium-chain alcohol dehydrogenases, catalytic domain"/>
    <property type="match status" value="1"/>
</dbReference>
<keyword evidence="4" id="KW-0560">Oxidoreductase</keyword>
<dbReference type="CDD" id="cd08249">
    <property type="entry name" value="enoyl_reductase_like"/>
    <property type="match status" value="1"/>
</dbReference>
<dbReference type="InterPro" id="IPR011032">
    <property type="entry name" value="GroES-like_sf"/>
</dbReference>
<keyword evidence="2" id="KW-0547">Nucleotide-binding</keyword>
<reference evidence="6 7" key="1">
    <citation type="journal article" date="2018" name="IMA Fungus">
        <title>IMA Genome-F 9: Draft genome sequence of Annulohypoxylon stygium, Aspergillus mulundensis, Berkeleyomyces basicola (syn. Thielaviopsis basicola), Ceratocystis smalleyi, two Cercospora beticola strains, Coleophoma cylindrospora, Fusarium fracticaudum, Phialophora cf. hyalina, and Morchella septimelata.</title>
        <authorList>
            <person name="Wingfield B.D."/>
            <person name="Bills G.F."/>
            <person name="Dong Y."/>
            <person name="Huang W."/>
            <person name="Nel W.J."/>
            <person name="Swalarsk-Parry B.S."/>
            <person name="Vaghefi N."/>
            <person name="Wilken P.M."/>
            <person name="An Z."/>
            <person name="de Beer Z.W."/>
            <person name="De Vos L."/>
            <person name="Chen L."/>
            <person name="Duong T.A."/>
            <person name="Gao Y."/>
            <person name="Hammerbacher A."/>
            <person name="Kikkert J.R."/>
            <person name="Li Y."/>
            <person name="Li H."/>
            <person name="Li K."/>
            <person name="Li Q."/>
            <person name="Liu X."/>
            <person name="Ma X."/>
            <person name="Naidoo K."/>
            <person name="Pethybridge S.J."/>
            <person name="Sun J."/>
            <person name="Steenkamp E.T."/>
            <person name="van der Nest M.A."/>
            <person name="van Wyk S."/>
            <person name="Wingfield M.J."/>
            <person name="Xiong C."/>
            <person name="Yue Q."/>
            <person name="Zhang X."/>
        </authorList>
    </citation>
    <scope>NUCLEOTIDE SEQUENCE [LARGE SCALE GENOMIC DNA]</scope>
    <source>
        <strain evidence="6 7">BP5796</strain>
    </source>
</reference>
<dbReference type="SUPFAM" id="SSF51735">
    <property type="entry name" value="NAD(P)-binding Rossmann-fold domains"/>
    <property type="match status" value="1"/>
</dbReference>
<evidence type="ECO:0000256" key="1">
    <source>
        <dbReference type="ARBA" id="ARBA00008072"/>
    </source>
</evidence>
<evidence type="ECO:0000256" key="4">
    <source>
        <dbReference type="ARBA" id="ARBA00023002"/>
    </source>
</evidence>
<dbReference type="GO" id="GO:0000166">
    <property type="term" value="F:nucleotide binding"/>
    <property type="evidence" value="ECO:0007669"/>
    <property type="project" value="UniProtKB-KW"/>
</dbReference>
<gene>
    <name evidence="6" type="ORF">BP5796_04352</name>
</gene>
<dbReference type="OrthoDB" id="48317at2759"/>
<keyword evidence="3" id="KW-0521">NADP</keyword>
<dbReference type="SUPFAM" id="SSF50129">
    <property type="entry name" value="GroES-like"/>
    <property type="match status" value="1"/>
</dbReference>
<dbReference type="Gene3D" id="3.40.50.720">
    <property type="entry name" value="NAD(P)-binding Rossmann-like Domain"/>
    <property type="match status" value="1"/>
</dbReference>
<dbReference type="PANTHER" id="PTHR45348:SF1">
    <property type="entry name" value="TRANS-ENOYL REDUCTASE STHE"/>
    <property type="match status" value="1"/>
</dbReference>
<dbReference type="Pfam" id="PF08240">
    <property type="entry name" value="ADH_N"/>
    <property type="match status" value="1"/>
</dbReference>
<comment type="caution">
    <text evidence="6">The sequence shown here is derived from an EMBL/GenBank/DDBJ whole genome shotgun (WGS) entry which is preliminary data.</text>
</comment>
<dbReference type="InterPro" id="IPR020843">
    <property type="entry name" value="ER"/>
</dbReference>
<dbReference type="InterPro" id="IPR013154">
    <property type="entry name" value="ADH-like_N"/>
</dbReference>
<dbReference type="SMART" id="SM00829">
    <property type="entry name" value="PKS_ER"/>
    <property type="match status" value="1"/>
</dbReference>
<dbReference type="AlphaFoldDB" id="A0A3D8SI73"/>
<evidence type="ECO:0000256" key="3">
    <source>
        <dbReference type="ARBA" id="ARBA00022857"/>
    </source>
</evidence>
<keyword evidence="7" id="KW-1185">Reference proteome</keyword>
<sequence>MSIAHLALHHLNAFFIPRSSIPNMALPETQSAIVQSDSPTAVTSLAVAHSVPLPHLPLASPNHVLVRVLAVALNPNDHKMATYFHMAGSTAGCDFCGVVVQSGAPNLTRSNTVHPPGTRICGAVFPYSLQPDDKHNGAFAQWVVADARLLLRVPDEWTDLQGAALGGVAWGTLALAFSDPQALALQGLPSKPAAGGKGGAAVPVLVYGGATSTGTMACQLLRLSGYAPIAVASTTSAPLAIMYGAVATAPYTSPTCAEDIRSLAAAPIQHALDCITDGESAAICFGALSRAGGRYACLEQFHTAWQTRRAVKVKVVMGPEILGARIELGDTVYTREPSPENFEIGVIWAREMQSILDAGLVKTHPIREVPGRWDGIIDGMDMLQKGEVKGEKLVVRISDL</sequence>